<organism evidence="1 2">
    <name type="scientific">Trichonephila clavipes</name>
    <name type="common">Golden silk orbweaver</name>
    <name type="synonym">Nephila clavipes</name>
    <dbReference type="NCBI Taxonomy" id="2585209"/>
    <lineage>
        <taxon>Eukaryota</taxon>
        <taxon>Metazoa</taxon>
        <taxon>Ecdysozoa</taxon>
        <taxon>Arthropoda</taxon>
        <taxon>Chelicerata</taxon>
        <taxon>Arachnida</taxon>
        <taxon>Araneae</taxon>
        <taxon>Araneomorphae</taxon>
        <taxon>Entelegynae</taxon>
        <taxon>Araneoidea</taxon>
        <taxon>Nephilidae</taxon>
        <taxon>Trichonephila</taxon>
    </lineage>
</organism>
<dbReference type="EMBL" id="BMAU01021103">
    <property type="protein sequence ID" value="GFX90670.1"/>
    <property type="molecule type" value="Genomic_DNA"/>
</dbReference>
<dbReference type="AlphaFoldDB" id="A0A8X6RAR9"/>
<proteinExistence type="predicted"/>
<protein>
    <submittedName>
        <fullName evidence="1">Uncharacterized protein</fullName>
    </submittedName>
</protein>
<reference evidence="1" key="1">
    <citation type="submission" date="2020-08" db="EMBL/GenBank/DDBJ databases">
        <title>Multicomponent nature underlies the extraordinary mechanical properties of spider dragline silk.</title>
        <authorList>
            <person name="Kono N."/>
            <person name="Nakamura H."/>
            <person name="Mori M."/>
            <person name="Yoshida Y."/>
            <person name="Ohtoshi R."/>
            <person name="Malay A.D."/>
            <person name="Moran D.A.P."/>
            <person name="Tomita M."/>
            <person name="Numata K."/>
            <person name="Arakawa K."/>
        </authorList>
    </citation>
    <scope>NUCLEOTIDE SEQUENCE</scope>
</reference>
<comment type="caution">
    <text evidence="1">The sequence shown here is derived from an EMBL/GenBank/DDBJ whole genome shotgun (WGS) entry which is preliminary data.</text>
</comment>
<keyword evidence="2" id="KW-1185">Reference proteome</keyword>
<accession>A0A8X6RAR9</accession>
<sequence length="195" mass="22435">MPWSDDLKSIVSTYTSPHALHFRMYSTTENLKAFKRAKALARKIWCREYGERIVDTMSHESHRPLPVNNYGENFGNIRIILSRDVYACDFAYKQQFSRPSGIVVSDVDCGAVGSGFESRCSQSASVQKIMPCRKSNLGRNINKAKSVRRVIEHQTEKERASANEQNRQRMAQIRAMEAVEQRATRLEDARLRVRH</sequence>
<evidence type="ECO:0000313" key="1">
    <source>
        <dbReference type="EMBL" id="GFX90670.1"/>
    </source>
</evidence>
<dbReference type="Proteomes" id="UP000887159">
    <property type="component" value="Unassembled WGS sequence"/>
</dbReference>
<evidence type="ECO:0000313" key="2">
    <source>
        <dbReference type="Proteomes" id="UP000887159"/>
    </source>
</evidence>
<gene>
    <name evidence="1" type="ORF">TNCV_3194881</name>
</gene>
<name>A0A8X6RAR9_TRICX</name>